<accession>A0A1S1K6M5</accession>
<dbReference type="RefSeq" id="WP_070184788.1">
    <property type="nucleotide sequence ID" value="NZ_MLCL01000023.1"/>
</dbReference>
<dbReference type="OrthoDB" id="4629116at2"/>
<dbReference type="Gene3D" id="3.40.1490.10">
    <property type="entry name" value="Bit1"/>
    <property type="match status" value="1"/>
</dbReference>
<feature type="compositionally biased region" description="Basic and acidic residues" evidence="1">
    <location>
        <begin position="89"/>
        <end position="99"/>
    </location>
</feature>
<keyword evidence="3" id="KW-1185">Reference proteome</keyword>
<evidence type="ECO:0000313" key="2">
    <source>
        <dbReference type="EMBL" id="OHU01530.1"/>
    </source>
</evidence>
<proteinExistence type="predicted"/>
<accession>A0A1Q9WFD2</accession>
<protein>
    <recommendedName>
        <fullName evidence="4">Peptidyl-tRNA hydrolase</fullName>
    </recommendedName>
</protein>
<dbReference type="Proteomes" id="UP000179636">
    <property type="component" value="Unassembled WGS sequence"/>
</dbReference>
<reference evidence="2 3" key="1">
    <citation type="submission" date="2016-10" db="EMBL/GenBank/DDBJ databases">
        <title>Evaluation of Human, Animal and Environmental Mycobacterium chelonae Isolates by Core Genome Phylogenomic Analysis, Targeted Gene Comparison, and Anti-microbial Susceptibility Patterns: A Tale of Mistaken Identities.</title>
        <authorList>
            <person name="Fogelson S.B."/>
            <person name="Camus A.C."/>
            <person name="Lorenz W."/>
            <person name="Vasireddy R."/>
            <person name="Vasireddy S."/>
            <person name="Smith T."/>
            <person name="Brown-Elliott B.A."/>
            <person name="Wallace R.J.Jr."/>
            <person name="Hasan N.A."/>
            <person name="Reischl U."/>
            <person name="Sanchez S."/>
        </authorList>
    </citation>
    <scope>NUCLEOTIDE SEQUENCE [LARGE SCALE GENOMIC DNA]</scope>
    <source>
        <strain evidence="2 3">24999</strain>
    </source>
</reference>
<dbReference type="STRING" id="1908205.BKG60_05450"/>
<name>A0A1S1K6M5_9MYCO</name>
<evidence type="ECO:0008006" key="4">
    <source>
        <dbReference type="Google" id="ProtNLM"/>
    </source>
</evidence>
<feature type="region of interest" description="Disordered" evidence="1">
    <location>
        <begin position="80"/>
        <end position="99"/>
    </location>
</feature>
<organism evidence="2 3">
    <name type="scientific">Mycobacterium syngnathidarum</name>
    <dbReference type="NCBI Taxonomy" id="1908205"/>
    <lineage>
        <taxon>Bacteria</taxon>
        <taxon>Bacillati</taxon>
        <taxon>Actinomycetota</taxon>
        <taxon>Actinomycetes</taxon>
        <taxon>Mycobacteriales</taxon>
        <taxon>Mycobacteriaceae</taxon>
        <taxon>Mycobacterium</taxon>
    </lineage>
</organism>
<dbReference type="SUPFAM" id="SSF102462">
    <property type="entry name" value="Peptidyl-tRNA hydrolase II"/>
    <property type="match status" value="1"/>
</dbReference>
<dbReference type="EMBL" id="MLHV01000006">
    <property type="protein sequence ID" value="OHU01530.1"/>
    <property type="molecule type" value="Genomic_DNA"/>
</dbReference>
<sequence>MEAEEVEGTGAPERRLVIRVNSNAKMSRGKAAAHAVHAALKLYGIEYEHPVVVIGGKPDEILAQTVHVRDAGRTELEPGTLTAGASWEYKQRAEPDVPE</sequence>
<evidence type="ECO:0000313" key="3">
    <source>
        <dbReference type="Proteomes" id="UP000179636"/>
    </source>
</evidence>
<gene>
    <name evidence="2" type="ORF">BKG61_08405</name>
</gene>
<dbReference type="AlphaFoldDB" id="A0A1S1K6M5"/>
<dbReference type="InterPro" id="IPR023476">
    <property type="entry name" value="Pep_tRNA_hydro_II_dom_sf"/>
</dbReference>
<comment type="caution">
    <text evidence="2">The sequence shown here is derived from an EMBL/GenBank/DDBJ whole genome shotgun (WGS) entry which is preliminary data.</text>
</comment>
<evidence type="ECO:0000256" key="1">
    <source>
        <dbReference type="SAM" id="MobiDB-lite"/>
    </source>
</evidence>